<comment type="similarity">
    <text evidence="5">Belongs to the protein kinase superfamily. Ser/Thr protein kinase family. GCN2 subfamily.</text>
</comment>
<feature type="compositionally biased region" description="Acidic residues" evidence="8">
    <location>
        <begin position="693"/>
        <end position="705"/>
    </location>
</feature>
<dbReference type="Gene3D" id="3.30.200.20">
    <property type="entry name" value="Phosphorylase Kinase, domain 1"/>
    <property type="match status" value="1"/>
</dbReference>
<evidence type="ECO:0000259" key="9">
    <source>
        <dbReference type="PROSITE" id="PS50011"/>
    </source>
</evidence>
<dbReference type="AlphaFoldDB" id="A0AAU9XW12"/>
<keyword evidence="11" id="KW-1185">Reference proteome</keyword>
<dbReference type="Gene3D" id="1.10.510.10">
    <property type="entry name" value="Transferase(Phosphotransferase) domain 1"/>
    <property type="match status" value="2"/>
</dbReference>
<dbReference type="Pfam" id="PF00069">
    <property type="entry name" value="Pkinase"/>
    <property type="match status" value="3"/>
</dbReference>
<evidence type="ECO:0000256" key="2">
    <source>
        <dbReference type="ARBA" id="ARBA00022741"/>
    </source>
</evidence>
<keyword evidence="2 6" id="KW-0547">Nucleotide-binding</keyword>
<feature type="domain" description="Protein kinase" evidence="9">
    <location>
        <begin position="512"/>
        <end position="933"/>
    </location>
</feature>
<evidence type="ECO:0000256" key="8">
    <source>
        <dbReference type="SAM" id="MobiDB-lite"/>
    </source>
</evidence>
<feature type="coiled-coil region" evidence="7">
    <location>
        <begin position="24"/>
        <end position="67"/>
    </location>
</feature>
<organism evidence="10 11">
    <name type="scientific">Pocillopora meandrina</name>
    <dbReference type="NCBI Taxonomy" id="46732"/>
    <lineage>
        <taxon>Eukaryota</taxon>
        <taxon>Metazoa</taxon>
        <taxon>Cnidaria</taxon>
        <taxon>Anthozoa</taxon>
        <taxon>Hexacorallia</taxon>
        <taxon>Scleractinia</taxon>
        <taxon>Astrocoeniina</taxon>
        <taxon>Pocilloporidae</taxon>
        <taxon>Pocillopora</taxon>
    </lineage>
</organism>
<dbReference type="SMART" id="SM00220">
    <property type="entry name" value="S_TKc"/>
    <property type="match status" value="2"/>
</dbReference>
<feature type="region of interest" description="Disordered" evidence="8">
    <location>
        <begin position="627"/>
        <end position="651"/>
    </location>
</feature>
<dbReference type="PANTHER" id="PTHR11042:SF136">
    <property type="entry name" value="EIF-2-ALPHA KINASE GCN2"/>
    <property type="match status" value="1"/>
</dbReference>
<evidence type="ECO:0000256" key="7">
    <source>
        <dbReference type="SAM" id="Coils"/>
    </source>
</evidence>
<feature type="region of interest" description="Disordered" evidence="8">
    <location>
        <begin position="687"/>
        <end position="712"/>
    </location>
</feature>
<accession>A0AAU9XW12</accession>
<dbReference type="GO" id="GO:0004672">
    <property type="term" value="F:protein kinase activity"/>
    <property type="evidence" value="ECO:0007669"/>
    <property type="project" value="InterPro"/>
</dbReference>
<protein>
    <recommendedName>
        <fullName evidence="9">Protein kinase domain-containing protein</fullName>
    </recommendedName>
</protein>
<evidence type="ECO:0000256" key="3">
    <source>
        <dbReference type="ARBA" id="ARBA00022777"/>
    </source>
</evidence>
<gene>
    <name evidence="10" type="ORF">PMEA_00032027</name>
</gene>
<proteinExistence type="inferred from homology"/>
<keyword evidence="3" id="KW-0418">Kinase</keyword>
<feature type="compositionally biased region" description="Basic and acidic residues" evidence="8">
    <location>
        <begin position="475"/>
        <end position="491"/>
    </location>
</feature>
<dbReference type="GO" id="GO:0005524">
    <property type="term" value="F:ATP binding"/>
    <property type="evidence" value="ECO:0007669"/>
    <property type="project" value="UniProtKB-UniRule"/>
</dbReference>
<dbReference type="PROSITE" id="PS00108">
    <property type="entry name" value="PROTEIN_KINASE_ST"/>
    <property type="match status" value="1"/>
</dbReference>
<feature type="binding site" evidence="6">
    <location>
        <position position="541"/>
    </location>
    <ligand>
        <name>ATP</name>
        <dbReference type="ChEBI" id="CHEBI:30616"/>
    </ligand>
</feature>
<evidence type="ECO:0000256" key="4">
    <source>
        <dbReference type="ARBA" id="ARBA00022840"/>
    </source>
</evidence>
<evidence type="ECO:0000256" key="6">
    <source>
        <dbReference type="PROSITE-ProRule" id="PRU10141"/>
    </source>
</evidence>
<keyword evidence="4 6" id="KW-0067">ATP-binding</keyword>
<dbReference type="InterPro" id="IPR017441">
    <property type="entry name" value="Protein_kinase_ATP_BS"/>
</dbReference>
<dbReference type="SUPFAM" id="SSF56112">
    <property type="entry name" value="Protein kinase-like (PK-like)"/>
    <property type="match status" value="2"/>
</dbReference>
<dbReference type="EMBL" id="CALNXJ010000072">
    <property type="protein sequence ID" value="CAH3159581.1"/>
    <property type="molecule type" value="Genomic_DNA"/>
</dbReference>
<evidence type="ECO:0000313" key="11">
    <source>
        <dbReference type="Proteomes" id="UP001159428"/>
    </source>
</evidence>
<feature type="compositionally biased region" description="Polar residues" evidence="8">
    <location>
        <begin position="117"/>
        <end position="130"/>
    </location>
</feature>
<keyword evidence="1" id="KW-0808">Transferase</keyword>
<reference evidence="10 11" key="1">
    <citation type="submission" date="2022-05" db="EMBL/GenBank/DDBJ databases">
        <authorList>
            <consortium name="Genoscope - CEA"/>
            <person name="William W."/>
        </authorList>
    </citation>
    <scope>NUCLEOTIDE SEQUENCE [LARGE SCALE GENOMIC DNA]</scope>
</reference>
<evidence type="ECO:0000256" key="5">
    <source>
        <dbReference type="ARBA" id="ARBA00037982"/>
    </source>
</evidence>
<evidence type="ECO:0000256" key="1">
    <source>
        <dbReference type="ARBA" id="ARBA00022679"/>
    </source>
</evidence>
<sequence length="935" mass="105575">MVLQLALHVQTCLHQHNKPLLSLYDEMMANQLKEEERLQASERQRLQMEIEANKEREENEKRKIEEELRWRDEAMKENKRPRTVVILERKTKTDPATKSAKTKDPDTSPTKEVPLQIKQSGSSTALTQAFPSPKKAEGMPSGNNVMRRRRSSESVDDESFTGTRVIHFTSRGGHIVYCGKYHGQGSSGSKVYNGMNITIGDLVVVCEWILSSLHAGPQMRRTLSITDNQQQDPQARLLKQVWLLIQLLQVFSIEQETLSLINCVSHPNLTHYLAVNVQEESPIVKVQVFLKYVGGGDLSLHLKKEGMAVAQLREYTQQLVEALCYLHSRAVVHKDLRLSSCRLDSDGNIRLADYSVGKRLSDLYQMYSGNVKETQSNAADENKKITSGCGKKGDVYSLGLLVLSLAVGDVIFVDVKEISASLPSDLRDFLFNCLTTDEGNRWSASQPREHSFLTSVIYGSLAHGQQEVGKNSGKAGDDGPSHLVDQPKREEPVPDFSYISGVPGQSRVKCEFEDLQFLGRGDFGSVIKVRNKQDNCFYALKRIPLNPKSTQFYRTIMRKVQLISRLNHENVVRYAFNEIITDGVRVYAQIVRTDTQQTSVERINTEQIGTYFDSWIENAEDVEDSWWQDDEKGKNNESDSSSSDSQESICCPSKLTPSEIHSVSFVNSKSESSEGVVFRGNVEALVSQSGDLSDTESEDSDEETEWRETRSESSREQVGLQYLYIQMEYCEKSTLRNLIDEGLHGDKERVWRLFREIVEGLVHVHTQGIVHRDLKPVNLFLDSLGRIKIGDFGLATTHGMIHGEMGTDDPDSIANGQSPKMNPSCKESMAGEVGSTLYTAPEVGKRFSGRMKYSQKVDLYSLGIIFFEMCYKPSATFRERVKVLGNLRTEGIIFPTDFDYKGLAKKIIVLKWLLKHTPEERPTSQELLQSQYVPS</sequence>
<dbReference type="CDD" id="cd14046">
    <property type="entry name" value="STKc_EIF2AK4_GCN2_rpt2"/>
    <property type="match status" value="1"/>
</dbReference>
<feature type="compositionally biased region" description="Low complexity" evidence="8">
    <location>
        <begin position="638"/>
        <end position="648"/>
    </location>
</feature>
<dbReference type="GO" id="GO:0005634">
    <property type="term" value="C:nucleus"/>
    <property type="evidence" value="ECO:0007669"/>
    <property type="project" value="TreeGrafter"/>
</dbReference>
<dbReference type="InterPro" id="IPR050339">
    <property type="entry name" value="CC_SR_Kinase"/>
</dbReference>
<keyword evidence="7" id="KW-0175">Coiled coil</keyword>
<comment type="caution">
    <text evidence="10">The sequence shown here is derived from an EMBL/GenBank/DDBJ whole genome shotgun (WGS) entry which is preliminary data.</text>
</comment>
<feature type="region of interest" description="Disordered" evidence="8">
    <location>
        <begin position="89"/>
        <end position="158"/>
    </location>
</feature>
<feature type="compositionally biased region" description="Basic and acidic residues" evidence="8">
    <location>
        <begin position="89"/>
        <end position="106"/>
    </location>
</feature>
<feature type="region of interest" description="Disordered" evidence="8">
    <location>
        <begin position="467"/>
        <end position="491"/>
    </location>
</feature>
<dbReference type="InterPro" id="IPR011009">
    <property type="entry name" value="Kinase-like_dom_sf"/>
</dbReference>
<feature type="domain" description="Protein kinase" evidence="9">
    <location>
        <begin position="176"/>
        <end position="453"/>
    </location>
</feature>
<name>A0AAU9XW12_9CNID</name>
<dbReference type="PROSITE" id="PS00107">
    <property type="entry name" value="PROTEIN_KINASE_ATP"/>
    <property type="match status" value="1"/>
</dbReference>
<dbReference type="PROSITE" id="PS50011">
    <property type="entry name" value="PROTEIN_KINASE_DOM"/>
    <property type="match status" value="2"/>
</dbReference>
<dbReference type="InterPro" id="IPR000719">
    <property type="entry name" value="Prot_kinase_dom"/>
</dbReference>
<dbReference type="Proteomes" id="UP001159428">
    <property type="component" value="Unassembled WGS sequence"/>
</dbReference>
<evidence type="ECO:0000313" key="10">
    <source>
        <dbReference type="EMBL" id="CAH3159581.1"/>
    </source>
</evidence>
<dbReference type="PANTHER" id="PTHR11042">
    <property type="entry name" value="EUKARYOTIC TRANSLATION INITIATION FACTOR 2-ALPHA KINASE EIF2-ALPHA KINASE -RELATED"/>
    <property type="match status" value="1"/>
</dbReference>
<dbReference type="InterPro" id="IPR008271">
    <property type="entry name" value="Ser/Thr_kinase_AS"/>
</dbReference>
<dbReference type="GO" id="GO:0005737">
    <property type="term" value="C:cytoplasm"/>
    <property type="evidence" value="ECO:0007669"/>
    <property type="project" value="TreeGrafter"/>
</dbReference>